<protein>
    <submittedName>
        <fullName evidence="5">Rhodanese-like protein</fullName>
    </submittedName>
</protein>
<name>A0A9P4IUN2_9PEZI</name>
<evidence type="ECO:0000256" key="3">
    <source>
        <dbReference type="SAM" id="MobiDB-lite"/>
    </source>
</evidence>
<dbReference type="CDD" id="cd01449">
    <property type="entry name" value="TST_Repeat_2"/>
    <property type="match status" value="1"/>
</dbReference>
<dbReference type="AlphaFoldDB" id="A0A9P4IUN2"/>
<feature type="region of interest" description="Disordered" evidence="3">
    <location>
        <begin position="200"/>
        <end position="221"/>
    </location>
</feature>
<comment type="caution">
    <text evidence="5">The sequence shown here is derived from an EMBL/GenBank/DDBJ whole genome shotgun (WGS) entry which is preliminary data.</text>
</comment>
<dbReference type="PANTHER" id="PTHR11364:SF27">
    <property type="entry name" value="SULFURTRANSFERASE"/>
    <property type="match status" value="1"/>
</dbReference>
<organism evidence="5 6">
    <name type="scientific">Myriangium duriaei CBS 260.36</name>
    <dbReference type="NCBI Taxonomy" id="1168546"/>
    <lineage>
        <taxon>Eukaryota</taxon>
        <taxon>Fungi</taxon>
        <taxon>Dikarya</taxon>
        <taxon>Ascomycota</taxon>
        <taxon>Pezizomycotina</taxon>
        <taxon>Dothideomycetes</taxon>
        <taxon>Dothideomycetidae</taxon>
        <taxon>Myriangiales</taxon>
        <taxon>Myriangiaceae</taxon>
        <taxon>Myriangium</taxon>
    </lineage>
</organism>
<evidence type="ECO:0000256" key="2">
    <source>
        <dbReference type="ARBA" id="ARBA00022737"/>
    </source>
</evidence>
<sequence length="313" mass="33966">MATASSSASQLNSYLVSPKQLDAAIKSRPESLIPISAAWFLPNDAQSRTGHQSFIKSHIPSSRFFDLDAIADTSSPYPHMLPDSKTFSSHMSRLGINNTDTVVIYDAPELGLFSAPRVAWTFRVFGHQGRIHVLNNYKLWVEQGYATTDGEQEKFTETKYEANGPDSSMVTDFEAVRELAKNNTSDGNEQQGETLILDARSKGRWSGQDPEPRKGLSSGHMPGSLSVAFTDLLDAETKTLKSSDELKKLFGGLGVTGDKPIVTSCGTGVTAAVVEAALLEAGIASGNRKVYDGSWTEWAQRASEEEGLIIKSK</sequence>
<keyword evidence="2" id="KW-0677">Repeat</keyword>
<dbReference type="Gene3D" id="3.40.250.10">
    <property type="entry name" value="Rhodanese-like domain"/>
    <property type="match status" value="2"/>
</dbReference>
<evidence type="ECO:0000256" key="1">
    <source>
        <dbReference type="ARBA" id="ARBA00022679"/>
    </source>
</evidence>
<dbReference type="SMART" id="SM00450">
    <property type="entry name" value="RHOD"/>
    <property type="match status" value="2"/>
</dbReference>
<dbReference type="PROSITE" id="PS50206">
    <property type="entry name" value="RHODANESE_3"/>
    <property type="match status" value="2"/>
</dbReference>
<dbReference type="FunFam" id="3.40.250.10:FF:000001">
    <property type="entry name" value="Sulfurtransferase"/>
    <property type="match status" value="1"/>
</dbReference>
<feature type="domain" description="Rhodanese" evidence="4">
    <location>
        <begin position="45"/>
        <end position="149"/>
    </location>
</feature>
<dbReference type="InterPro" id="IPR001763">
    <property type="entry name" value="Rhodanese-like_dom"/>
</dbReference>
<evidence type="ECO:0000313" key="5">
    <source>
        <dbReference type="EMBL" id="KAF2148805.1"/>
    </source>
</evidence>
<proteinExistence type="predicted"/>
<accession>A0A9P4IUN2</accession>
<dbReference type="SUPFAM" id="SSF52821">
    <property type="entry name" value="Rhodanese/Cell cycle control phosphatase"/>
    <property type="match status" value="2"/>
</dbReference>
<dbReference type="CDD" id="cd01448">
    <property type="entry name" value="TST_Repeat_1"/>
    <property type="match status" value="1"/>
</dbReference>
<reference evidence="5" key="1">
    <citation type="journal article" date="2020" name="Stud. Mycol.">
        <title>101 Dothideomycetes genomes: a test case for predicting lifestyles and emergence of pathogens.</title>
        <authorList>
            <person name="Haridas S."/>
            <person name="Albert R."/>
            <person name="Binder M."/>
            <person name="Bloem J."/>
            <person name="Labutti K."/>
            <person name="Salamov A."/>
            <person name="Andreopoulos B."/>
            <person name="Baker S."/>
            <person name="Barry K."/>
            <person name="Bills G."/>
            <person name="Bluhm B."/>
            <person name="Cannon C."/>
            <person name="Castanera R."/>
            <person name="Culley D."/>
            <person name="Daum C."/>
            <person name="Ezra D."/>
            <person name="Gonzalez J."/>
            <person name="Henrissat B."/>
            <person name="Kuo A."/>
            <person name="Liang C."/>
            <person name="Lipzen A."/>
            <person name="Lutzoni F."/>
            <person name="Magnuson J."/>
            <person name="Mondo S."/>
            <person name="Nolan M."/>
            <person name="Ohm R."/>
            <person name="Pangilinan J."/>
            <person name="Park H.-J."/>
            <person name="Ramirez L."/>
            <person name="Alfaro M."/>
            <person name="Sun H."/>
            <person name="Tritt A."/>
            <person name="Yoshinaga Y."/>
            <person name="Zwiers L.-H."/>
            <person name="Turgeon B."/>
            <person name="Goodwin S."/>
            <person name="Spatafora J."/>
            <person name="Crous P."/>
            <person name="Grigoriev I."/>
        </authorList>
    </citation>
    <scope>NUCLEOTIDE SEQUENCE</scope>
    <source>
        <strain evidence="5">CBS 260.36</strain>
    </source>
</reference>
<dbReference type="Proteomes" id="UP000799439">
    <property type="component" value="Unassembled WGS sequence"/>
</dbReference>
<dbReference type="InterPro" id="IPR045078">
    <property type="entry name" value="TST/MPST-like"/>
</dbReference>
<dbReference type="InterPro" id="IPR036873">
    <property type="entry name" value="Rhodanese-like_dom_sf"/>
</dbReference>
<dbReference type="Pfam" id="PF00581">
    <property type="entry name" value="Rhodanese"/>
    <property type="match status" value="1"/>
</dbReference>
<dbReference type="OrthoDB" id="270167at2759"/>
<keyword evidence="1" id="KW-0808">Transferase</keyword>
<evidence type="ECO:0000313" key="6">
    <source>
        <dbReference type="Proteomes" id="UP000799439"/>
    </source>
</evidence>
<evidence type="ECO:0000259" key="4">
    <source>
        <dbReference type="PROSITE" id="PS50206"/>
    </source>
</evidence>
<dbReference type="EMBL" id="ML996092">
    <property type="protein sequence ID" value="KAF2148805.1"/>
    <property type="molecule type" value="Genomic_DNA"/>
</dbReference>
<dbReference type="PANTHER" id="PTHR11364">
    <property type="entry name" value="THIOSULFATE SULFERTANSFERASE"/>
    <property type="match status" value="1"/>
</dbReference>
<feature type="domain" description="Rhodanese" evidence="4">
    <location>
        <begin position="190"/>
        <end position="307"/>
    </location>
</feature>
<dbReference type="GO" id="GO:0005739">
    <property type="term" value="C:mitochondrion"/>
    <property type="evidence" value="ECO:0007669"/>
    <property type="project" value="TreeGrafter"/>
</dbReference>
<gene>
    <name evidence="5" type="ORF">K461DRAFT_282266</name>
</gene>
<dbReference type="GO" id="GO:0004792">
    <property type="term" value="F:thiosulfate-cyanide sulfurtransferase activity"/>
    <property type="evidence" value="ECO:0007669"/>
    <property type="project" value="TreeGrafter"/>
</dbReference>
<keyword evidence="6" id="KW-1185">Reference proteome</keyword>